<feature type="transmembrane region" description="Helical" evidence="1">
    <location>
        <begin position="35"/>
        <end position="57"/>
    </location>
</feature>
<dbReference type="PANTHER" id="PTHR33297">
    <property type="entry name" value="AMASTIN-LIKE SURFACE PROTEIN-LIKE PROTEIN-RELATED"/>
    <property type="match status" value="1"/>
</dbReference>
<dbReference type="Pfam" id="PF07344">
    <property type="entry name" value="Amastin"/>
    <property type="match status" value="1"/>
</dbReference>
<dbReference type="PANTHER" id="PTHR33297:SF4">
    <property type="entry name" value="AMASTIN"/>
    <property type="match status" value="1"/>
</dbReference>
<feature type="transmembrane region" description="Helical" evidence="1">
    <location>
        <begin position="78"/>
        <end position="104"/>
    </location>
</feature>
<evidence type="ECO:0000256" key="1">
    <source>
        <dbReference type="SAM" id="Phobius"/>
    </source>
</evidence>
<dbReference type="Proteomes" id="UP000515908">
    <property type="component" value="Chromosome 22"/>
</dbReference>
<dbReference type="AlphaFoldDB" id="A0A7G2CT53"/>
<name>A0A7G2CT53_9TRYP</name>
<gene>
    <name evidence="2" type="ORF">ADEAN_000914500</name>
</gene>
<dbReference type="InterPro" id="IPR009944">
    <property type="entry name" value="Amastin"/>
</dbReference>
<accession>A0A7G2CT53</accession>
<evidence type="ECO:0000313" key="2">
    <source>
        <dbReference type="EMBL" id="CAD2221613.1"/>
    </source>
</evidence>
<keyword evidence="1" id="KW-0812">Transmembrane</keyword>
<keyword evidence="1" id="KW-0472">Membrane</keyword>
<reference evidence="2 3" key="1">
    <citation type="submission" date="2020-08" db="EMBL/GenBank/DDBJ databases">
        <authorList>
            <person name="Newling K."/>
            <person name="Davey J."/>
            <person name="Forrester S."/>
        </authorList>
    </citation>
    <scope>NUCLEOTIDE SEQUENCE [LARGE SCALE GENOMIC DNA]</scope>
    <source>
        <strain evidence="3">Crithidia deanei Carvalho (ATCC PRA-265)</strain>
    </source>
</reference>
<organism evidence="2 3">
    <name type="scientific">Angomonas deanei</name>
    <dbReference type="NCBI Taxonomy" id="59799"/>
    <lineage>
        <taxon>Eukaryota</taxon>
        <taxon>Discoba</taxon>
        <taxon>Euglenozoa</taxon>
        <taxon>Kinetoplastea</taxon>
        <taxon>Metakinetoplastina</taxon>
        <taxon>Trypanosomatida</taxon>
        <taxon>Trypanosomatidae</taxon>
        <taxon>Strigomonadinae</taxon>
        <taxon>Angomonas</taxon>
    </lineage>
</organism>
<feature type="transmembrane region" description="Helical" evidence="1">
    <location>
        <begin position="7"/>
        <end position="29"/>
    </location>
</feature>
<keyword evidence="3" id="KW-1185">Reference proteome</keyword>
<proteinExistence type="predicted"/>
<sequence>MVAAFVFTVYGLILCIASVVVGILSLLTIPGTLCVSFILTILSVTFILIVWAILVAVRFSRMCEEDGIQYAPKGDASYSSGFALIVTAWCLAVVNLLLLIILLFCM</sequence>
<dbReference type="VEuPathDB" id="TriTrypDB:ADEAN_000914500"/>
<protein>
    <submittedName>
        <fullName evidence="2">Amastin surface glycoprotein, putative</fullName>
    </submittedName>
</protein>
<dbReference type="EMBL" id="LR877166">
    <property type="protein sequence ID" value="CAD2221613.1"/>
    <property type="molecule type" value="Genomic_DNA"/>
</dbReference>
<keyword evidence="1" id="KW-1133">Transmembrane helix</keyword>
<evidence type="ECO:0000313" key="3">
    <source>
        <dbReference type="Proteomes" id="UP000515908"/>
    </source>
</evidence>